<dbReference type="EC" id="3.2.1.52" evidence="3"/>
<dbReference type="PANTHER" id="PTHR21040:SF5">
    <property type="entry name" value="BETA-N-ACETYLHEXOSAMINIDASE"/>
    <property type="match status" value="1"/>
</dbReference>
<dbReference type="Gene3D" id="3.20.20.80">
    <property type="entry name" value="Glycosidases"/>
    <property type="match status" value="1"/>
</dbReference>
<keyword evidence="6" id="KW-0472">Membrane</keyword>
<keyword evidence="4" id="KW-0378">Hydrolase</keyword>
<comment type="catalytic activity">
    <reaction evidence="1">
        <text>Hydrolysis of terminal non-reducing N-acetyl-D-hexosamine residues in N-acetyl-beta-D-hexosaminides.</text>
        <dbReference type="EC" id="3.2.1.52"/>
    </reaction>
</comment>
<dbReference type="AlphaFoldDB" id="A0A8C4SC64"/>
<dbReference type="CDD" id="cd06565">
    <property type="entry name" value="GH20_GcnA-like"/>
    <property type="match status" value="1"/>
</dbReference>
<reference evidence="8" key="1">
    <citation type="submission" date="2021-06" db="EMBL/GenBank/DDBJ databases">
        <authorList>
            <consortium name="Wellcome Sanger Institute Data Sharing"/>
        </authorList>
    </citation>
    <scope>NUCLEOTIDE SEQUENCE [LARGE SCALE GENOMIC DNA]</scope>
</reference>
<organism evidence="8 9">
    <name type="scientific">Erpetoichthys calabaricus</name>
    <name type="common">Rope fish</name>
    <name type="synonym">Calamoichthys calabaricus</name>
    <dbReference type="NCBI Taxonomy" id="27687"/>
    <lineage>
        <taxon>Eukaryota</taxon>
        <taxon>Metazoa</taxon>
        <taxon>Chordata</taxon>
        <taxon>Craniata</taxon>
        <taxon>Vertebrata</taxon>
        <taxon>Euteleostomi</taxon>
        <taxon>Actinopterygii</taxon>
        <taxon>Polypteriformes</taxon>
        <taxon>Polypteridae</taxon>
        <taxon>Erpetoichthys</taxon>
    </lineage>
</organism>
<dbReference type="Ensembl" id="ENSECRT00000015710.1">
    <property type="protein sequence ID" value="ENSECRP00000015436.1"/>
    <property type="gene ID" value="ENSECRG00000010307.1"/>
</dbReference>
<keyword evidence="9" id="KW-1185">Reference proteome</keyword>
<dbReference type="GO" id="GO:0005975">
    <property type="term" value="P:carbohydrate metabolic process"/>
    <property type="evidence" value="ECO:0007669"/>
    <property type="project" value="InterPro"/>
</dbReference>
<dbReference type="SUPFAM" id="SSF51445">
    <property type="entry name" value="(Trans)glycosidases"/>
    <property type="match status" value="1"/>
</dbReference>
<name>A0A8C4SC64_ERPCA</name>
<evidence type="ECO:0000259" key="7">
    <source>
        <dbReference type="Pfam" id="PF00728"/>
    </source>
</evidence>
<sequence>MTGYRRHVALRLIVLTIVVLALFKVFFKARLVPKPTLPSSFWGNNVKFMAPIAQEGKAASEEKHFKEALPPPEPEKPQRPMVTSPLRLVHLDLKGAALKVSYLEQVFPLLSTLGATGILLEYEDMFPFEGDFAMLRSPHAYSIEDVEKIQQLAELNKLEVIPLIQTFGHLEFVLKHEKYWSFREFQRFPNSLNPHHPESLGLVKAILSQVLDRHRKAKWIHIGADEVFHLGEGIDSKNWLRNNNGNLGQMYLNHVKEVSAFVVEKYPWMGVILWDDMMRRTSIDLIKESGITRFAAPMIWQYGEQLNFEAIDKYITSYANAGFQTVWFASAFKGASDVAQIWTPIGVHLNNHLSWHKVISSMANYPGIHWQGIALTGWQRYDHFSVLCELLPVSLPSLGVCLQSLIHGAFNDESKKTTLDILGCTNIDLKNNLCEGGGVFPGSEIYRMVLHIRDKLKLETETFLNNKHIRGWFSHYQRKYHFGNPRNLDFFGEKMLKFLEEWENFIQSFRTQMESTYFPDTIEEWMEDNVNIYMDPLRELAKDFKEAIDKNGGVKKALK</sequence>
<dbReference type="InterPro" id="IPR038901">
    <property type="entry name" value="HEXDC-like"/>
</dbReference>
<dbReference type="Proteomes" id="UP000694620">
    <property type="component" value="Chromosome 11"/>
</dbReference>
<feature type="domain" description="Glycoside hydrolase family 20 catalytic" evidence="7">
    <location>
        <begin position="137"/>
        <end position="302"/>
    </location>
</feature>
<dbReference type="PANTHER" id="PTHR21040">
    <property type="entry name" value="BCDNA.GH04120"/>
    <property type="match status" value="1"/>
</dbReference>
<proteinExistence type="inferred from homology"/>
<evidence type="ECO:0000256" key="3">
    <source>
        <dbReference type="ARBA" id="ARBA00012663"/>
    </source>
</evidence>
<feature type="region of interest" description="Disordered" evidence="5">
    <location>
        <begin position="61"/>
        <end position="80"/>
    </location>
</feature>
<protein>
    <recommendedName>
        <fullName evidence="3">beta-N-acetylhexosaminidase</fullName>
        <ecNumber evidence="3">3.2.1.52</ecNumber>
    </recommendedName>
</protein>
<feature type="transmembrane region" description="Helical" evidence="6">
    <location>
        <begin position="9"/>
        <end position="27"/>
    </location>
</feature>
<keyword evidence="6" id="KW-0812">Transmembrane</keyword>
<dbReference type="GeneTree" id="ENSGT00390000014852"/>
<evidence type="ECO:0000256" key="4">
    <source>
        <dbReference type="ARBA" id="ARBA00022801"/>
    </source>
</evidence>
<dbReference type="InterPro" id="IPR017853">
    <property type="entry name" value="GH"/>
</dbReference>
<dbReference type="GO" id="GO:0004563">
    <property type="term" value="F:beta-N-acetylhexosaminidase activity"/>
    <property type="evidence" value="ECO:0007669"/>
    <property type="project" value="UniProtKB-EC"/>
</dbReference>
<dbReference type="Pfam" id="PF00728">
    <property type="entry name" value="Glyco_hydro_20"/>
    <property type="match status" value="1"/>
</dbReference>
<feature type="compositionally biased region" description="Basic and acidic residues" evidence="5">
    <location>
        <begin position="61"/>
        <end position="78"/>
    </location>
</feature>
<accession>A0A8C4SC64</accession>
<evidence type="ECO:0000256" key="1">
    <source>
        <dbReference type="ARBA" id="ARBA00001231"/>
    </source>
</evidence>
<keyword evidence="6" id="KW-1133">Transmembrane helix</keyword>
<evidence type="ECO:0000256" key="5">
    <source>
        <dbReference type="SAM" id="MobiDB-lite"/>
    </source>
</evidence>
<reference evidence="8" key="2">
    <citation type="submission" date="2025-08" db="UniProtKB">
        <authorList>
            <consortium name="Ensembl"/>
        </authorList>
    </citation>
    <scope>IDENTIFICATION</scope>
</reference>
<evidence type="ECO:0000256" key="2">
    <source>
        <dbReference type="ARBA" id="ARBA00006285"/>
    </source>
</evidence>
<evidence type="ECO:0000256" key="6">
    <source>
        <dbReference type="SAM" id="Phobius"/>
    </source>
</evidence>
<comment type="similarity">
    <text evidence="2">Belongs to the glycosyl hydrolase 20 family.</text>
</comment>
<dbReference type="InterPro" id="IPR015883">
    <property type="entry name" value="Glyco_hydro_20_cat"/>
</dbReference>
<evidence type="ECO:0000313" key="9">
    <source>
        <dbReference type="Proteomes" id="UP000694620"/>
    </source>
</evidence>
<reference evidence="8" key="3">
    <citation type="submission" date="2025-09" db="UniProtKB">
        <authorList>
            <consortium name="Ensembl"/>
        </authorList>
    </citation>
    <scope>IDENTIFICATION</scope>
</reference>
<gene>
    <name evidence="8" type="primary">zgc:113333</name>
</gene>
<evidence type="ECO:0000313" key="8">
    <source>
        <dbReference type="Ensembl" id="ENSECRP00000015436.1"/>
    </source>
</evidence>